<evidence type="ECO:0000313" key="2">
    <source>
        <dbReference type="Proteomes" id="UP000728185"/>
    </source>
</evidence>
<dbReference type="OrthoDB" id="6264413at2759"/>
<sequence>MRLELPDYVINRNLMKAIIGNNATYVKDVIRASPWLRDALLYKEANLTNFGIFEQTYRPPVLCLFTPFAHAMLWNSKSVIKTLKQMEADMYHPCYVADILEEGTSSYRVLKLPPIALCRPGDPGLSTAVESGYDIHGNIMVVTTIYRGNNAEDAVVRYRGYWDFCLGANKNHQNAQTITDLTGKIILMGYNTNTLLRQLDLCKLFSRYYHLVIGKGFQTEEDLFFASDLIRTLIRNGSSFNDPPVARNLYKALQELIQSENHSDKSLSLLKTVLRSAVLLAPDIEACREMKSLLLNEIIQKTPRDTLASQCARQIRSLLDGQFFRRNVQMLPCSDEVKLLIIQGTKT</sequence>
<evidence type="ECO:0000313" key="1">
    <source>
        <dbReference type="EMBL" id="KAA0185511.1"/>
    </source>
</evidence>
<name>A0A8E0VFS0_9TREM</name>
<dbReference type="Proteomes" id="UP000728185">
    <property type="component" value="Unassembled WGS sequence"/>
</dbReference>
<comment type="caution">
    <text evidence="1">The sequence shown here is derived from an EMBL/GenBank/DDBJ whole genome shotgun (WGS) entry which is preliminary data.</text>
</comment>
<accession>A0A8E0VFS0</accession>
<dbReference type="AlphaFoldDB" id="A0A8E0VFS0"/>
<organism evidence="1 2">
    <name type="scientific">Fasciolopsis buskii</name>
    <dbReference type="NCBI Taxonomy" id="27845"/>
    <lineage>
        <taxon>Eukaryota</taxon>
        <taxon>Metazoa</taxon>
        <taxon>Spiralia</taxon>
        <taxon>Lophotrochozoa</taxon>
        <taxon>Platyhelminthes</taxon>
        <taxon>Trematoda</taxon>
        <taxon>Digenea</taxon>
        <taxon>Plagiorchiida</taxon>
        <taxon>Echinostomata</taxon>
        <taxon>Echinostomatoidea</taxon>
        <taxon>Fasciolidae</taxon>
        <taxon>Fasciolopsis</taxon>
    </lineage>
</organism>
<dbReference type="EMBL" id="LUCM01010405">
    <property type="protein sequence ID" value="KAA0185511.1"/>
    <property type="molecule type" value="Genomic_DNA"/>
</dbReference>
<keyword evidence="2" id="KW-1185">Reference proteome</keyword>
<proteinExistence type="predicted"/>
<protein>
    <submittedName>
        <fullName evidence="1">Uncharacterized protein</fullName>
    </submittedName>
</protein>
<gene>
    <name evidence="1" type="ORF">FBUS_01858</name>
</gene>
<reference evidence="1" key="1">
    <citation type="submission" date="2019-05" db="EMBL/GenBank/DDBJ databases">
        <title>Annotation for the trematode Fasciolopsis buski.</title>
        <authorList>
            <person name="Choi Y.-J."/>
        </authorList>
    </citation>
    <scope>NUCLEOTIDE SEQUENCE</scope>
    <source>
        <strain evidence="1">HT</strain>
        <tissue evidence="1">Whole worm</tissue>
    </source>
</reference>